<organism evidence="1">
    <name type="scientific">marine metagenome</name>
    <dbReference type="NCBI Taxonomy" id="408172"/>
    <lineage>
        <taxon>unclassified sequences</taxon>
        <taxon>metagenomes</taxon>
        <taxon>ecological metagenomes</taxon>
    </lineage>
</organism>
<feature type="non-terminal residue" evidence="1">
    <location>
        <position position="67"/>
    </location>
</feature>
<sequence>MDQSIWCRKAAEPLTNVTEATVGAFNAPLLFQIDLITGDPNTAFFGGLVLFCTTWPVAAAHVCVPLA</sequence>
<dbReference type="EMBL" id="UINC01092490">
    <property type="protein sequence ID" value="SVC46116.1"/>
    <property type="molecule type" value="Genomic_DNA"/>
</dbReference>
<proteinExistence type="predicted"/>
<protein>
    <submittedName>
        <fullName evidence="1">Uncharacterized protein</fullName>
    </submittedName>
</protein>
<evidence type="ECO:0000313" key="1">
    <source>
        <dbReference type="EMBL" id="SVC46116.1"/>
    </source>
</evidence>
<dbReference type="AlphaFoldDB" id="A0A382MBC6"/>
<reference evidence="1" key="1">
    <citation type="submission" date="2018-05" db="EMBL/GenBank/DDBJ databases">
        <authorList>
            <person name="Lanie J.A."/>
            <person name="Ng W.-L."/>
            <person name="Kazmierczak K.M."/>
            <person name="Andrzejewski T.M."/>
            <person name="Davidsen T.M."/>
            <person name="Wayne K.J."/>
            <person name="Tettelin H."/>
            <person name="Glass J.I."/>
            <person name="Rusch D."/>
            <person name="Podicherti R."/>
            <person name="Tsui H.-C.T."/>
            <person name="Winkler M.E."/>
        </authorList>
    </citation>
    <scope>NUCLEOTIDE SEQUENCE</scope>
</reference>
<name>A0A382MBC6_9ZZZZ</name>
<gene>
    <name evidence="1" type="ORF">METZ01_LOCUS298970</name>
</gene>
<accession>A0A382MBC6</accession>